<evidence type="ECO:0000313" key="1">
    <source>
        <dbReference type="EMBL" id="KAK7804529.1"/>
    </source>
</evidence>
<sequence length="163" mass="18017">MDQKKKVNKKERKEAEEMDTAGLTDDVCRYVFRKPFERRLELLLQARRPEADGFDSKSGALSIAASHFLTPCEMDVFLERLLTDVLPGTFRPETVVGRLVSGHLTSYSTSAISGAAGLKLLPHQPRTNKQQGPNLSLPDRSLGTLSSLSAAESDFQSPSCFLF</sequence>
<dbReference type="EMBL" id="JBBHLL010000373">
    <property type="protein sequence ID" value="KAK7804529.1"/>
    <property type="molecule type" value="Genomic_DNA"/>
</dbReference>
<dbReference type="AlphaFoldDB" id="A0AAW0HR30"/>
<comment type="caution">
    <text evidence="1">The sequence shown here is derived from an EMBL/GenBank/DDBJ whole genome shotgun (WGS) entry which is preliminary data.</text>
</comment>
<proteinExistence type="predicted"/>
<keyword evidence="2" id="KW-1185">Reference proteome</keyword>
<dbReference type="Proteomes" id="UP001488838">
    <property type="component" value="Unassembled WGS sequence"/>
</dbReference>
<evidence type="ECO:0000313" key="2">
    <source>
        <dbReference type="Proteomes" id="UP001488838"/>
    </source>
</evidence>
<organism evidence="1 2">
    <name type="scientific">Myodes glareolus</name>
    <name type="common">Bank vole</name>
    <name type="synonym">Clethrionomys glareolus</name>
    <dbReference type="NCBI Taxonomy" id="447135"/>
    <lineage>
        <taxon>Eukaryota</taxon>
        <taxon>Metazoa</taxon>
        <taxon>Chordata</taxon>
        <taxon>Craniata</taxon>
        <taxon>Vertebrata</taxon>
        <taxon>Euteleostomi</taxon>
        <taxon>Mammalia</taxon>
        <taxon>Eutheria</taxon>
        <taxon>Euarchontoglires</taxon>
        <taxon>Glires</taxon>
        <taxon>Rodentia</taxon>
        <taxon>Myomorpha</taxon>
        <taxon>Muroidea</taxon>
        <taxon>Cricetidae</taxon>
        <taxon>Arvicolinae</taxon>
        <taxon>Myodes</taxon>
    </lineage>
</organism>
<protein>
    <submittedName>
        <fullName evidence="1">Uncharacterized protein</fullName>
    </submittedName>
</protein>
<accession>A0AAW0HR30</accession>
<reference evidence="1 2" key="1">
    <citation type="journal article" date="2023" name="bioRxiv">
        <title>Conserved and derived expression patterns and positive selection on dental genes reveal complex evolutionary context of ever-growing rodent molars.</title>
        <authorList>
            <person name="Calamari Z.T."/>
            <person name="Song A."/>
            <person name="Cohen E."/>
            <person name="Akter M."/>
            <person name="Roy R.D."/>
            <person name="Hallikas O."/>
            <person name="Christensen M.M."/>
            <person name="Li P."/>
            <person name="Marangoni P."/>
            <person name="Jernvall J."/>
            <person name="Klein O.D."/>
        </authorList>
    </citation>
    <scope>NUCLEOTIDE SEQUENCE [LARGE SCALE GENOMIC DNA]</scope>
    <source>
        <strain evidence="1">V071</strain>
    </source>
</reference>
<name>A0AAW0HR30_MYOGA</name>
<gene>
    <name evidence="1" type="ORF">U0070_002586</name>
</gene>